<evidence type="ECO:0000313" key="3">
    <source>
        <dbReference type="EMBL" id="KAK7847834.1"/>
    </source>
</evidence>
<accession>A0AAW0LAH8</accession>
<proteinExistence type="inferred from homology"/>
<dbReference type="SUPFAM" id="SSF53474">
    <property type="entry name" value="alpha/beta-Hydrolases"/>
    <property type="match status" value="1"/>
</dbReference>
<dbReference type="InterPro" id="IPR029058">
    <property type="entry name" value="AB_hydrolase_fold"/>
</dbReference>
<dbReference type="Proteomes" id="UP000237347">
    <property type="component" value="Unassembled WGS sequence"/>
</dbReference>
<evidence type="ECO:0000256" key="1">
    <source>
        <dbReference type="ARBA" id="ARBA00010515"/>
    </source>
</evidence>
<dbReference type="PANTHER" id="PTHR23024">
    <property type="entry name" value="ARYLACETAMIDE DEACETYLASE"/>
    <property type="match status" value="1"/>
</dbReference>
<name>A0AAW0LAH8_QUESU</name>
<evidence type="ECO:0000259" key="2">
    <source>
        <dbReference type="Pfam" id="PF07859"/>
    </source>
</evidence>
<feature type="domain" description="Alpha/beta hydrolase fold-3" evidence="2">
    <location>
        <begin position="92"/>
        <end position="302"/>
    </location>
</feature>
<dbReference type="Gene3D" id="3.40.50.1820">
    <property type="entry name" value="alpha/beta hydrolase"/>
    <property type="match status" value="3"/>
</dbReference>
<dbReference type="AlphaFoldDB" id="A0AAW0LAH8"/>
<comment type="caution">
    <text evidence="3">The sequence shown here is derived from an EMBL/GenBank/DDBJ whole genome shotgun (WGS) entry which is preliminary data.</text>
</comment>
<dbReference type="Pfam" id="PF07859">
    <property type="entry name" value="Abhydrolase_3"/>
    <property type="match status" value="1"/>
</dbReference>
<keyword evidence="4" id="KW-1185">Reference proteome</keyword>
<sequence length="675" mass="77261">MPAEMSNHSLIDYLIMSSDPYQHFQIAHNTDGTLTRYMRLPKTKANPVASPGDPVLSKDLTLNAQNKTRVRVYIPTPKLSSNDGIRIPIIIFYPSSAWVLLNWDTTLVHLQSSKLAYQVPAIVVSVEYRVAPENRLPAQYHDAVDAILWVREQALDPNGEQWIRDYGDISRCYLHGSANGGNMVFFAALEATGMELEPLRIAGNIMNQPMFGGMQRTNSELQNYGDVMLPLCAQDLAWKLSLPEGEDRDHWYCNPMVEGPHTGAISKLGRCLVIESRGDPLIDRQQEFATMLIRHEVQTEVQFDPLGFVTFPKKKANPMASNGDPVVSKDHTLNGQKKTHVRIYMPAIKLARNDDTSFRSATHDAMEAILWVREQALNPKGEQWIRDYRDISRCYLHRSGCSGNIAFFAALEATRMELEPLKIVGNIMNEPMFSGMERKKLELQNRMDPAFPLCAYDLMWELSLRRFYGDLMIDLQQEFVTMLMRHGVQIDVLFHHSGFQAIEMVASATHDAMEAILWVREQALNPKGEQWIRDYRDISRCYLHRSGCSGNIAFFAALEATRMELEPLKIVGNIMNEPMFSGMERKKLELQNRMDPAFPLCAYDLMWELSLRRFYGDLMIDLQQEFVTMLMRHGVQIDVLFHHSGFQAIEMVGPEWSNAIVEMIKDFIDEMENKP</sequence>
<dbReference type="GO" id="GO:0016787">
    <property type="term" value="F:hydrolase activity"/>
    <property type="evidence" value="ECO:0007669"/>
    <property type="project" value="InterPro"/>
</dbReference>
<dbReference type="InterPro" id="IPR050466">
    <property type="entry name" value="Carboxylest/Gibb_receptor"/>
</dbReference>
<dbReference type="EMBL" id="PKMF04000135">
    <property type="protein sequence ID" value="KAK7847834.1"/>
    <property type="molecule type" value="Genomic_DNA"/>
</dbReference>
<dbReference type="InterPro" id="IPR013094">
    <property type="entry name" value="AB_hydrolase_3"/>
</dbReference>
<comment type="similarity">
    <text evidence="1">Belongs to the 'GDXG' lipolytic enzyme family.</text>
</comment>
<reference evidence="3 4" key="1">
    <citation type="journal article" date="2018" name="Sci. Data">
        <title>The draft genome sequence of cork oak.</title>
        <authorList>
            <person name="Ramos A.M."/>
            <person name="Usie A."/>
            <person name="Barbosa P."/>
            <person name="Barros P.M."/>
            <person name="Capote T."/>
            <person name="Chaves I."/>
            <person name="Simoes F."/>
            <person name="Abreu I."/>
            <person name="Carrasquinho I."/>
            <person name="Faro C."/>
            <person name="Guimaraes J.B."/>
            <person name="Mendonca D."/>
            <person name="Nobrega F."/>
            <person name="Rodrigues L."/>
            <person name="Saibo N.J.M."/>
            <person name="Varela M.C."/>
            <person name="Egas C."/>
            <person name="Matos J."/>
            <person name="Miguel C.M."/>
            <person name="Oliveira M.M."/>
            <person name="Ricardo C.P."/>
            <person name="Goncalves S."/>
        </authorList>
    </citation>
    <scope>NUCLEOTIDE SEQUENCE [LARGE SCALE GENOMIC DNA]</scope>
    <source>
        <strain evidence="4">cv. HL8</strain>
    </source>
</reference>
<protein>
    <submittedName>
        <fullName evidence="3">Carboxylesterase 9</fullName>
    </submittedName>
</protein>
<organism evidence="3 4">
    <name type="scientific">Quercus suber</name>
    <name type="common">Cork oak</name>
    <dbReference type="NCBI Taxonomy" id="58331"/>
    <lineage>
        <taxon>Eukaryota</taxon>
        <taxon>Viridiplantae</taxon>
        <taxon>Streptophyta</taxon>
        <taxon>Embryophyta</taxon>
        <taxon>Tracheophyta</taxon>
        <taxon>Spermatophyta</taxon>
        <taxon>Magnoliopsida</taxon>
        <taxon>eudicotyledons</taxon>
        <taxon>Gunneridae</taxon>
        <taxon>Pentapetalae</taxon>
        <taxon>rosids</taxon>
        <taxon>fabids</taxon>
        <taxon>Fagales</taxon>
        <taxon>Fagaceae</taxon>
        <taxon>Quercus</taxon>
    </lineage>
</organism>
<dbReference type="PANTHER" id="PTHR23024:SF212">
    <property type="entry name" value="CARBOXYLESTERASE 9-RELATED"/>
    <property type="match status" value="1"/>
</dbReference>
<evidence type="ECO:0000313" key="4">
    <source>
        <dbReference type="Proteomes" id="UP000237347"/>
    </source>
</evidence>
<gene>
    <name evidence="3" type="primary">CXE9_4</name>
    <name evidence="3" type="ORF">CFP56_006176</name>
</gene>